<feature type="compositionally biased region" description="Pro residues" evidence="1">
    <location>
        <begin position="11"/>
        <end position="22"/>
    </location>
</feature>
<dbReference type="EMBL" id="BLXT01008305">
    <property type="protein sequence ID" value="GFO47380.1"/>
    <property type="molecule type" value="Genomic_DNA"/>
</dbReference>
<gene>
    <name evidence="2" type="ORF">PoB_007388500</name>
</gene>
<accession>A0AAV4DTA5</accession>
<feature type="region of interest" description="Disordered" evidence="1">
    <location>
        <begin position="59"/>
        <end position="81"/>
    </location>
</feature>
<sequence length="124" mass="13832">MSDGHHCRASPPQPPGSNPPRVAPHGKQGAHVVGLGLSIMSSNRGLQWIELGDCRRRSRQDNCAGKEVGREDKSMSRETDVSYVPTKGSSWATSCFSRFLHSHSTVYPRLHMVRKRSRGQHTER</sequence>
<feature type="region of interest" description="Disordered" evidence="1">
    <location>
        <begin position="1"/>
        <end position="28"/>
    </location>
</feature>
<comment type="caution">
    <text evidence="2">The sequence shown here is derived from an EMBL/GenBank/DDBJ whole genome shotgun (WGS) entry which is preliminary data.</text>
</comment>
<evidence type="ECO:0000313" key="2">
    <source>
        <dbReference type="EMBL" id="GFO47380.1"/>
    </source>
</evidence>
<protein>
    <submittedName>
        <fullName evidence="2">Uncharacterized protein</fullName>
    </submittedName>
</protein>
<reference evidence="2 3" key="1">
    <citation type="journal article" date="2021" name="Elife">
        <title>Chloroplast acquisition without the gene transfer in kleptoplastic sea slugs, Plakobranchus ocellatus.</title>
        <authorList>
            <person name="Maeda T."/>
            <person name="Takahashi S."/>
            <person name="Yoshida T."/>
            <person name="Shimamura S."/>
            <person name="Takaki Y."/>
            <person name="Nagai Y."/>
            <person name="Toyoda A."/>
            <person name="Suzuki Y."/>
            <person name="Arimoto A."/>
            <person name="Ishii H."/>
            <person name="Satoh N."/>
            <person name="Nishiyama T."/>
            <person name="Hasebe M."/>
            <person name="Maruyama T."/>
            <person name="Minagawa J."/>
            <person name="Obokata J."/>
            <person name="Shigenobu S."/>
        </authorList>
    </citation>
    <scope>NUCLEOTIDE SEQUENCE [LARGE SCALE GENOMIC DNA]</scope>
</reference>
<dbReference type="AlphaFoldDB" id="A0AAV4DTA5"/>
<feature type="compositionally biased region" description="Basic and acidic residues" evidence="1">
    <location>
        <begin position="67"/>
        <end position="80"/>
    </location>
</feature>
<name>A0AAV4DTA5_9GAST</name>
<proteinExistence type="predicted"/>
<keyword evidence="3" id="KW-1185">Reference proteome</keyword>
<dbReference type="Proteomes" id="UP000735302">
    <property type="component" value="Unassembled WGS sequence"/>
</dbReference>
<evidence type="ECO:0000313" key="3">
    <source>
        <dbReference type="Proteomes" id="UP000735302"/>
    </source>
</evidence>
<organism evidence="2 3">
    <name type="scientific">Plakobranchus ocellatus</name>
    <dbReference type="NCBI Taxonomy" id="259542"/>
    <lineage>
        <taxon>Eukaryota</taxon>
        <taxon>Metazoa</taxon>
        <taxon>Spiralia</taxon>
        <taxon>Lophotrochozoa</taxon>
        <taxon>Mollusca</taxon>
        <taxon>Gastropoda</taxon>
        <taxon>Heterobranchia</taxon>
        <taxon>Euthyneura</taxon>
        <taxon>Panpulmonata</taxon>
        <taxon>Sacoglossa</taxon>
        <taxon>Placobranchoidea</taxon>
        <taxon>Plakobranchidae</taxon>
        <taxon>Plakobranchus</taxon>
    </lineage>
</organism>
<evidence type="ECO:0000256" key="1">
    <source>
        <dbReference type="SAM" id="MobiDB-lite"/>
    </source>
</evidence>